<evidence type="ECO:0000313" key="2">
    <source>
        <dbReference type="Proteomes" id="UP000075320"/>
    </source>
</evidence>
<dbReference type="GO" id="GO:0006355">
    <property type="term" value="P:regulation of DNA-templated transcription"/>
    <property type="evidence" value="ECO:0007669"/>
    <property type="project" value="InterPro"/>
</dbReference>
<keyword evidence="2" id="KW-1185">Reference proteome</keyword>
<accession>A0A150WPM1</accession>
<reference evidence="1 2" key="1">
    <citation type="submission" date="2016-03" db="EMBL/GenBank/DDBJ databases">
        <authorList>
            <person name="Ploux O."/>
        </authorList>
    </citation>
    <scope>NUCLEOTIDE SEQUENCE [LARGE SCALE GENOMIC DNA]</scope>
    <source>
        <strain evidence="1 2">R0</strain>
    </source>
</reference>
<protein>
    <submittedName>
        <fullName evidence="1">Uncharacterized protein</fullName>
    </submittedName>
</protein>
<proteinExistence type="predicted"/>
<dbReference type="EMBL" id="LUKE01000001">
    <property type="protein sequence ID" value="KYG66453.1"/>
    <property type="molecule type" value="Genomic_DNA"/>
</dbReference>
<dbReference type="SUPFAM" id="SSF47598">
    <property type="entry name" value="Ribbon-helix-helix"/>
    <property type="match status" value="1"/>
</dbReference>
<gene>
    <name evidence="1" type="ORF">AZI86_05250</name>
</gene>
<name>A0A150WPM1_BDEBC</name>
<evidence type="ECO:0000313" key="1">
    <source>
        <dbReference type="EMBL" id="KYG66453.1"/>
    </source>
</evidence>
<dbReference type="RefSeq" id="WP_061834017.1">
    <property type="nucleotide sequence ID" value="NZ_LUKE01000001.1"/>
</dbReference>
<dbReference type="InterPro" id="IPR010985">
    <property type="entry name" value="Ribbon_hlx_hlx"/>
</dbReference>
<sequence length="61" mass="7145">MKIIKKEDTKHYRTVTLRIEEKIMAEMDKTAEKNGLSRQSLISAILKQVLDDPKFVLRVDE</sequence>
<organism evidence="1 2">
    <name type="scientific">Bdellovibrio bacteriovorus</name>
    <dbReference type="NCBI Taxonomy" id="959"/>
    <lineage>
        <taxon>Bacteria</taxon>
        <taxon>Pseudomonadati</taxon>
        <taxon>Bdellovibrionota</taxon>
        <taxon>Bdellovibrionia</taxon>
        <taxon>Bdellovibrionales</taxon>
        <taxon>Pseudobdellovibrionaceae</taxon>
        <taxon>Bdellovibrio</taxon>
    </lineage>
</organism>
<dbReference type="Proteomes" id="UP000075320">
    <property type="component" value="Unassembled WGS sequence"/>
</dbReference>
<dbReference type="AlphaFoldDB" id="A0A150WPM1"/>
<comment type="caution">
    <text evidence="1">The sequence shown here is derived from an EMBL/GenBank/DDBJ whole genome shotgun (WGS) entry which is preliminary data.</text>
</comment>